<name>A0AA40VL34_9ACTN</name>
<proteinExistence type="predicted"/>
<accession>A0AA40VL34</accession>
<comment type="caution">
    <text evidence="1">The sequence shown here is derived from an EMBL/GenBank/DDBJ whole genome shotgun (WGS) entry which is preliminary data.</text>
</comment>
<reference evidence="1 2" key="1">
    <citation type="submission" date="2020-08" db="EMBL/GenBank/DDBJ databases">
        <title>Genomic Encyclopedia of Type Strains, Phase III (KMG-III): the genomes of soil and plant-associated and newly described type strains.</title>
        <authorList>
            <person name="Whitman W."/>
        </authorList>
    </citation>
    <scope>NUCLEOTIDE SEQUENCE [LARGE SCALE GENOMIC DNA]</scope>
    <source>
        <strain evidence="1 2">CECT 3271</strain>
    </source>
</reference>
<dbReference type="AlphaFoldDB" id="A0AA40VL34"/>
<organism evidence="1 2">
    <name type="scientific">Streptomyces calvus</name>
    <dbReference type="NCBI Taxonomy" id="67282"/>
    <lineage>
        <taxon>Bacteria</taxon>
        <taxon>Bacillati</taxon>
        <taxon>Actinomycetota</taxon>
        <taxon>Actinomycetes</taxon>
        <taxon>Kitasatosporales</taxon>
        <taxon>Streptomycetaceae</taxon>
        <taxon>Streptomyces</taxon>
    </lineage>
</organism>
<dbReference type="Proteomes" id="UP000530412">
    <property type="component" value="Unassembled WGS sequence"/>
</dbReference>
<dbReference type="EMBL" id="JACJIE010000025">
    <property type="protein sequence ID" value="MBA8947869.1"/>
    <property type="molecule type" value="Genomic_DNA"/>
</dbReference>
<protein>
    <submittedName>
        <fullName evidence="1">Uncharacterized protein</fullName>
    </submittedName>
</protein>
<sequence length="162" mass="17685">MSTVSGWDWETGEGLLGIDDPADWDAAFERGEKHLGTAAIGLAFNCSLEEASPRIVRATRLPDVAQRGFAFTAVGTAARLHGRLTPELYAALRAEGPGRRSIAVNAVADTLTFVPFGDLPPWLKRWKVVSKVLDKLENWRLVAACAIDDARRALRRRCSRGG</sequence>
<evidence type="ECO:0000313" key="1">
    <source>
        <dbReference type="EMBL" id="MBA8947869.1"/>
    </source>
</evidence>
<gene>
    <name evidence="1" type="ORF">FHS33_006338</name>
</gene>
<evidence type="ECO:0000313" key="2">
    <source>
        <dbReference type="Proteomes" id="UP000530412"/>
    </source>
</evidence>
<dbReference type="RefSeq" id="WP_233288651.1">
    <property type="nucleotide sequence ID" value="NZ_BMSU01000027.1"/>
</dbReference>